<name>A0A563E3V6_9MICO</name>
<feature type="domain" description="HNH nuclease" evidence="2">
    <location>
        <begin position="133"/>
        <end position="184"/>
    </location>
</feature>
<dbReference type="GO" id="GO:0003676">
    <property type="term" value="F:nucleic acid binding"/>
    <property type="evidence" value="ECO:0007669"/>
    <property type="project" value="InterPro"/>
</dbReference>
<keyword evidence="3" id="KW-0540">Nuclease</keyword>
<accession>A0A563E3V6</accession>
<dbReference type="InterPro" id="IPR002711">
    <property type="entry name" value="HNH"/>
</dbReference>
<comment type="caution">
    <text evidence="3">The sequence shown here is derived from an EMBL/GenBank/DDBJ whole genome shotgun (WGS) entry which is preliminary data.</text>
</comment>
<dbReference type="Pfam" id="PF01844">
    <property type="entry name" value="HNH"/>
    <property type="match status" value="1"/>
</dbReference>
<reference evidence="3 4" key="2">
    <citation type="submission" date="2019-08" db="EMBL/GenBank/DDBJ databases">
        <title>Jejuicoccus antrihumi gen. nov., sp. nov., a new member of the family Dermacoccaceae isolated from a cave.</title>
        <authorList>
            <person name="Schumann P."/>
            <person name="Kim I.S."/>
        </authorList>
    </citation>
    <scope>NUCLEOTIDE SEQUENCE [LARGE SCALE GENOMIC DNA]</scope>
    <source>
        <strain evidence="3 4">C5-26</strain>
    </source>
</reference>
<proteinExistence type="predicted"/>
<keyword evidence="3" id="KW-0378">Hydrolase</keyword>
<dbReference type="SMART" id="SM00507">
    <property type="entry name" value="HNHc"/>
    <property type="match status" value="1"/>
</dbReference>
<gene>
    <name evidence="3" type="ORF">FGL98_07305</name>
</gene>
<protein>
    <submittedName>
        <fullName evidence="3">HNH endonuclease</fullName>
    </submittedName>
</protein>
<evidence type="ECO:0000313" key="4">
    <source>
        <dbReference type="Proteomes" id="UP000320244"/>
    </source>
</evidence>
<keyword evidence="3" id="KW-0255">Endonuclease</keyword>
<dbReference type="AlphaFoldDB" id="A0A563E3V6"/>
<dbReference type="EMBL" id="VCQV01000007">
    <property type="protein sequence ID" value="TWP37210.1"/>
    <property type="molecule type" value="Genomic_DNA"/>
</dbReference>
<evidence type="ECO:0000313" key="3">
    <source>
        <dbReference type="EMBL" id="TWP37210.1"/>
    </source>
</evidence>
<evidence type="ECO:0000259" key="2">
    <source>
        <dbReference type="SMART" id="SM00507"/>
    </source>
</evidence>
<dbReference type="InterPro" id="IPR003615">
    <property type="entry name" value="HNH_nuc"/>
</dbReference>
<keyword evidence="4" id="KW-1185">Reference proteome</keyword>
<feature type="compositionally biased region" description="Basic residues" evidence="1">
    <location>
        <begin position="236"/>
        <end position="248"/>
    </location>
</feature>
<dbReference type="GO" id="GO:0004519">
    <property type="term" value="F:endonuclease activity"/>
    <property type="evidence" value="ECO:0007669"/>
    <property type="project" value="UniProtKB-KW"/>
</dbReference>
<evidence type="ECO:0000256" key="1">
    <source>
        <dbReference type="SAM" id="MobiDB-lite"/>
    </source>
</evidence>
<reference evidence="3 4" key="1">
    <citation type="submission" date="2019-05" db="EMBL/GenBank/DDBJ databases">
        <authorList>
            <person name="Lee S.D."/>
        </authorList>
    </citation>
    <scope>NUCLEOTIDE SEQUENCE [LARGE SCALE GENOMIC DNA]</scope>
    <source>
        <strain evidence="3 4">C5-26</strain>
    </source>
</reference>
<dbReference type="GO" id="GO:0008270">
    <property type="term" value="F:zinc ion binding"/>
    <property type="evidence" value="ECO:0007669"/>
    <property type="project" value="InterPro"/>
</dbReference>
<feature type="region of interest" description="Disordered" evidence="1">
    <location>
        <begin position="215"/>
        <end position="248"/>
    </location>
</feature>
<dbReference type="CDD" id="cd00085">
    <property type="entry name" value="HNHc"/>
    <property type="match status" value="1"/>
</dbReference>
<sequence>MRPAWVRMGYREGRFHLEFSAPAEVGALVEQALIEAKDALFQAGHPAATLGAAVEEVVTRSLLQAGQVTPSRESRYRVYLHLGTEGTGWLHQRGALPGVVVDRLTCDGVLQPVWETGGSPVDVGRAQHIVPERTRRLVQDRDRGCRYPGCLSIYHLEVHHLQHWRDGGLTDIDNLARLCGHHHDAHRDEHVSARGHTAPDEAAAVYRADRPGVAPVLGRFRPRHPTSTAHRGPGPRTHRTRPGQRRRP</sequence>
<organism evidence="3 4">
    <name type="scientific">Leekyejoonella antrihumi</name>
    <dbReference type="NCBI Taxonomy" id="1660198"/>
    <lineage>
        <taxon>Bacteria</taxon>
        <taxon>Bacillati</taxon>
        <taxon>Actinomycetota</taxon>
        <taxon>Actinomycetes</taxon>
        <taxon>Micrococcales</taxon>
        <taxon>Dermacoccaceae</taxon>
        <taxon>Leekyejoonella</taxon>
    </lineage>
</organism>
<dbReference type="Proteomes" id="UP000320244">
    <property type="component" value="Unassembled WGS sequence"/>
</dbReference>